<dbReference type="InterPro" id="IPR037346">
    <property type="entry name" value="SOCS7_SOCS"/>
</dbReference>
<dbReference type="GO" id="GO:0005942">
    <property type="term" value="C:phosphatidylinositol 3-kinase complex"/>
    <property type="evidence" value="ECO:0007669"/>
    <property type="project" value="TreeGrafter"/>
</dbReference>
<sequence>RFSFWSQPQSHSANTMVEFIEKAVAHSVNGQFHYFLQTSAHGQPPVEVPLLYPLSRFQVVASLRHLTRFTILSYIRRDHIDQLPLPKITINYLLEKQCYVESLEDFEEAVRERPPLEFRSRSAMVDFNSHLTLQELNNNNNNNSYNNNNSNGLSRFSNNSSSTSERSNDSRLATVDI</sequence>
<dbReference type="PANTHER" id="PTHR10155">
    <property type="entry name" value="PHOSPHATIDYLINOSITOL 3-KINASE REGULATORY SUBUNIT"/>
    <property type="match status" value="1"/>
</dbReference>
<evidence type="ECO:0000259" key="3">
    <source>
        <dbReference type="PROSITE" id="PS50225"/>
    </source>
</evidence>
<feature type="region of interest" description="Disordered" evidence="2">
    <location>
        <begin position="136"/>
        <end position="177"/>
    </location>
</feature>
<dbReference type="STRING" id="6184.A0A430QTN8"/>
<evidence type="ECO:0000313" key="4">
    <source>
        <dbReference type="EMBL" id="RTG91039.1"/>
    </source>
</evidence>
<dbReference type="Proteomes" id="UP000290809">
    <property type="component" value="Unassembled WGS sequence"/>
</dbReference>
<dbReference type="GO" id="GO:0046854">
    <property type="term" value="P:phosphatidylinositol phosphate biosynthetic process"/>
    <property type="evidence" value="ECO:0007669"/>
    <property type="project" value="TreeGrafter"/>
</dbReference>
<evidence type="ECO:0000256" key="1">
    <source>
        <dbReference type="ARBA" id="ARBA00022999"/>
    </source>
</evidence>
<dbReference type="EMBL" id="QMKO01000706">
    <property type="protein sequence ID" value="RTG91039.1"/>
    <property type="molecule type" value="Genomic_DNA"/>
</dbReference>
<feature type="domain" description="SOCS box" evidence="3">
    <location>
        <begin position="50"/>
        <end position="93"/>
    </location>
</feature>
<organism evidence="4 5">
    <name type="scientific">Schistosoma bovis</name>
    <name type="common">Blood fluke</name>
    <dbReference type="NCBI Taxonomy" id="6184"/>
    <lineage>
        <taxon>Eukaryota</taxon>
        <taxon>Metazoa</taxon>
        <taxon>Spiralia</taxon>
        <taxon>Lophotrochozoa</taxon>
        <taxon>Platyhelminthes</taxon>
        <taxon>Trematoda</taxon>
        <taxon>Digenea</taxon>
        <taxon>Strigeidida</taxon>
        <taxon>Schistosomatoidea</taxon>
        <taxon>Schistosomatidae</taxon>
        <taxon>Schistosoma</taxon>
    </lineage>
</organism>
<keyword evidence="5" id="KW-1185">Reference proteome</keyword>
<dbReference type="InterPro" id="IPR036036">
    <property type="entry name" value="SOCS_box-like_dom_sf"/>
</dbReference>
<dbReference type="SUPFAM" id="SSF158235">
    <property type="entry name" value="SOCS box-like"/>
    <property type="match status" value="1"/>
</dbReference>
<reference evidence="4 5" key="1">
    <citation type="journal article" date="2019" name="PLoS Pathog.">
        <title>Genome sequence of the bovine parasite Schistosoma bovis Tanzania.</title>
        <authorList>
            <person name="Oey H."/>
            <person name="Zakrzewski M."/>
            <person name="Gobert G."/>
            <person name="Gravermann K."/>
            <person name="Stoye J."/>
            <person name="Jones M."/>
            <person name="Mcmanus D."/>
            <person name="Krause L."/>
        </authorList>
    </citation>
    <scope>NUCLEOTIDE SEQUENCE [LARGE SCALE GENOMIC DNA]</scope>
    <source>
        <strain evidence="4 5">TAN1997</strain>
    </source>
</reference>
<keyword evidence="1" id="KW-0727">SH2 domain</keyword>
<protein>
    <submittedName>
        <fullName evidence="4">Suppressor of cytokine signaling 6/7</fullName>
    </submittedName>
</protein>
<dbReference type="InterPro" id="IPR001496">
    <property type="entry name" value="SOCS_box"/>
</dbReference>
<gene>
    <name evidence="4" type="ORF">DC041_0000342</name>
</gene>
<dbReference type="GO" id="GO:0046935">
    <property type="term" value="F:1-phosphatidylinositol-3-kinase regulator activity"/>
    <property type="evidence" value="ECO:0007669"/>
    <property type="project" value="TreeGrafter"/>
</dbReference>
<dbReference type="AlphaFoldDB" id="A0A430QTN8"/>
<name>A0A430QTN8_SCHBO</name>
<dbReference type="Pfam" id="PF07525">
    <property type="entry name" value="SOCS_box"/>
    <property type="match status" value="1"/>
</dbReference>
<dbReference type="SMART" id="SM00969">
    <property type="entry name" value="SOCS_box"/>
    <property type="match status" value="1"/>
</dbReference>
<proteinExistence type="predicted"/>
<evidence type="ECO:0000256" key="2">
    <source>
        <dbReference type="SAM" id="MobiDB-lite"/>
    </source>
</evidence>
<evidence type="ECO:0000313" key="5">
    <source>
        <dbReference type="Proteomes" id="UP000290809"/>
    </source>
</evidence>
<feature type="compositionally biased region" description="Low complexity" evidence="2">
    <location>
        <begin position="137"/>
        <end position="165"/>
    </location>
</feature>
<feature type="non-terminal residue" evidence="4">
    <location>
        <position position="1"/>
    </location>
</feature>
<accession>A0A430QTN8</accession>
<dbReference type="InterPro" id="IPR036860">
    <property type="entry name" value="SH2_dom_sf"/>
</dbReference>
<dbReference type="GO" id="GO:0035556">
    <property type="term" value="P:intracellular signal transduction"/>
    <property type="evidence" value="ECO:0007669"/>
    <property type="project" value="InterPro"/>
</dbReference>
<dbReference type="SMART" id="SM00253">
    <property type="entry name" value="SOCS"/>
    <property type="match status" value="1"/>
</dbReference>
<dbReference type="PANTHER" id="PTHR10155:SF5">
    <property type="entry name" value="SUPPRESSOR OF CYTOKINE SIGNALING 7"/>
    <property type="match status" value="1"/>
</dbReference>
<dbReference type="PROSITE" id="PS50225">
    <property type="entry name" value="SOCS"/>
    <property type="match status" value="1"/>
</dbReference>
<dbReference type="CDD" id="cd03741">
    <property type="entry name" value="SOCS_SOCS7"/>
    <property type="match status" value="1"/>
</dbReference>
<dbReference type="Gene3D" id="3.30.505.10">
    <property type="entry name" value="SH2 domain"/>
    <property type="match status" value="1"/>
</dbReference>
<comment type="caution">
    <text evidence="4">The sequence shown here is derived from an EMBL/GenBank/DDBJ whole genome shotgun (WGS) entry which is preliminary data.</text>
</comment>